<dbReference type="EMBL" id="JACHNY010000006">
    <property type="protein sequence ID" value="MBB4618937.1"/>
    <property type="molecule type" value="Genomic_DNA"/>
</dbReference>
<evidence type="ECO:0008006" key="4">
    <source>
        <dbReference type="Google" id="ProtNLM"/>
    </source>
</evidence>
<dbReference type="AlphaFoldDB" id="A0A7W7AKX2"/>
<dbReference type="PROSITE" id="PS51257">
    <property type="entry name" value="PROKAR_LIPOPROTEIN"/>
    <property type="match status" value="1"/>
</dbReference>
<evidence type="ECO:0000256" key="1">
    <source>
        <dbReference type="SAM" id="SignalP"/>
    </source>
</evidence>
<feature type="signal peptide" evidence="1">
    <location>
        <begin position="1"/>
        <end position="22"/>
    </location>
</feature>
<reference evidence="2 3" key="1">
    <citation type="submission" date="2020-08" db="EMBL/GenBank/DDBJ databases">
        <title>Genomic Encyclopedia of Type Strains, Phase IV (KMG-IV): sequencing the most valuable type-strain genomes for metagenomic binning, comparative biology and taxonomic classification.</title>
        <authorList>
            <person name="Goeker M."/>
        </authorList>
    </citation>
    <scope>NUCLEOTIDE SEQUENCE [LARGE SCALE GENOMIC DNA]</scope>
    <source>
        <strain evidence="2 3">DSM 15867</strain>
    </source>
</reference>
<evidence type="ECO:0000313" key="3">
    <source>
        <dbReference type="Proteomes" id="UP000574769"/>
    </source>
</evidence>
<proteinExistence type="predicted"/>
<evidence type="ECO:0000313" key="2">
    <source>
        <dbReference type="EMBL" id="MBB4618937.1"/>
    </source>
</evidence>
<protein>
    <recommendedName>
        <fullName evidence="4">Lipoprotein</fullName>
    </recommendedName>
</protein>
<name>A0A7W7AKX2_9SPHN</name>
<accession>A0A7W7AKX2</accession>
<gene>
    <name evidence="2" type="ORF">GGQ96_003083</name>
</gene>
<keyword evidence="3" id="KW-1185">Reference proteome</keyword>
<dbReference type="Proteomes" id="UP000574769">
    <property type="component" value="Unassembled WGS sequence"/>
</dbReference>
<keyword evidence="1" id="KW-0732">Signal</keyword>
<sequence>MRMMVVMMGMAMLAACSGAPEAPPPADPVALAKASAAQILASAPKSLGGGVRITGAAAEGRTLTIALDGMDDWRGQYSDASMATTMKRGICFEPGVEALTKAKGLVRLQSRDAKGVALPPLLIDAC</sequence>
<feature type="chain" id="PRO_5031221805" description="Lipoprotein" evidence="1">
    <location>
        <begin position="23"/>
        <end position="126"/>
    </location>
</feature>
<comment type="caution">
    <text evidence="2">The sequence shown here is derived from an EMBL/GenBank/DDBJ whole genome shotgun (WGS) entry which is preliminary data.</text>
</comment>
<organism evidence="2 3">
    <name type="scientific">Sphingomonas abaci</name>
    <dbReference type="NCBI Taxonomy" id="237611"/>
    <lineage>
        <taxon>Bacteria</taxon>
        <taxon>Pseudomonadati</taxon>
        <taxon>Pseudomonadota</taxon>
        <taxon>Alphaproteobacteria</taxon>
        <taxon>Sphingomonadales</taxon>
        <taxon>Sphingomonadaceae</taxon>
        <taxon>Sphingomonas</taxon>
    </lineage>
</organism>
<dbReference type="RefSeq" id="WP_184116238.1">
    <property type="nucleotide sequence ID" value="NZ_JACHNY010000006.1"/>
</dbReference>